<evidence type="ECO:0000259" key="7">
    <source>
        <dbReference type="Pfam" id="PF01029"/>
    </source>
</evidence>
<evidence type="ECO:0000256" key="2">
    <source>
        <dbReference type="ARBA" id="ARBA00022814"/>
    </source>
</evidence>
<dbReference type="PANTHER" id="PTHR11078:SF3">
    <property type="entry name" value="ANTITERMINATION NUSB DOMAIN-CONTAINING PROTEIN"/>
    <property type="match status" value="1"/>
</dbReference>
<dbReference type="GO" id="GO:0031564">
    <property type="term" value="P:transcription antitermination"/>
    <property type="evidence" value="ECO:0007669"/>
    <property type="project" value="UniProtKB-KW"/>
</dbReference>
<dbReference type="InterPro" id="IPR035926">
    <property type="entry name" value="NusB-like_sf"/>
</dbReference>
<dbReference type="NCBIfam" id="TIGR01951">
    <property type="entry name" value="nusB"/>
    <property type="match status" value="1"/>
</dbReference>
<evidence type="ECO:0000256" key="4">
    <source>
        <dbReference type="ARBA" id="ARBA00023015"/>
    </source>
</evidence>
<dbReference type="GO" id="GO:0006353">
    <property type="term" value="P:DNA-templated transcription termination"/>
    <property type="evidence" value="ECO:0007669"/>
    <property type="project" value="UniProtKB-UniRule"/>
</dbReference>
<dbReference type="NCBIfam" id="NF001223">
    <property type="entry name" value="PRK00202.1-1"/>
    <property type="match status" value="1"/>
</dbReference>
<dbReference type="Gene3D" id="1.10.940.10">
    <property type="entry name" value="NusB-like"/>
    <property type="match status" value="1"/>
</dbReference>
<dbReference type="Pfam" id="PF01029">
    <property type="entry name" value="NusB"/>
    <property type="match status" value="1"/>
</dbReference>
<dbReference type="SUPFAM" id="SSF48013">
    <property type="entry name" value="NusB-like"/>
    <property type="match status" value="1"/>
</dbReference>
<gene>
    <name evidence="6" type="primary">nusB</name>
    <name evidence="8" type="ORF">FD27_GL001056</name>
</gene>
<dbReference type="AlphaFoldDB" id="A0A0R1P4I4"/>
<comment type="function">
    <text evidence="6">Involved in transcription antitermination. Required for transcription of ribosomal RNA (rRNA) genes. Binds specifically to the boxA antiterminator sequence of the ribosomal RNA (rrn) operons.</text>
</comment>
<evidence type="ECO:0000256" key="3">
    <source>
        <dbReference type="ARBA" id="ARBA00022884"/>
    </source>
</evidence>
<sequence>MSENRHQIREQAFQVLFAMQSNPDADLTEVYQSLPHHDRKAIPEYLTALVNGVTDHQSELDEQISSLLADDWEINRLAKTDLVILRIALFEMQYVNDVPTVVAINEALELAKTFSNDQSRKFINGALGHFERQHEGK</sequence>
<dbReference type="InterPro" id="IPR011605">
    <property type="entry name" value="NusB_fam"/>
</dbReference>
<dbReference type="OrthoDB" id="9811381at2"/>
<evidence type="ECO:0000313" key="9">
    <source>
        <dbReference type="Proteomes" id="UP000051445"/>
    </source>
</evidence>
<comment type="similarity">
    <text evidence="1 6">Belongs to the NusB family.</text>
</comment>
<dbReference type="RefSeq" id="WP_057751224.1">
    <property type="nucleotide sequence ID" value="NZ_AZER01000016.1"/>
</dbReference>
<dbReference type="GO" id="GO:0005829">
    <property type="term" value="C:cytosol"/>
    <property type="evidence" value="ECO:0007669"/>
    <property type="project" value="TreeGrafter"/>
</dbReference>
<feature type="domain" description="NusB/RsmB/TIM44" evidence="7">
    <location>
        <begin position="6"/>
        <end position="132"/>
    </location>
</feature>
<evidence type="ECO:0000313" key="8">
    <source>
        <dbReference type="EMBL" id="KRL27302.1"/>
    </source>
</evidence>
<name>A0A0R1P4I4_9LACO</name>
<evidence type="ECO:0000256" key="5">
    <source>
        <dbReference type="ARBA" id="ARBA00023163"/>
    </source>
</evidence>
<dbReference type="GO" id="GO:0003723">
    <property type="term" value="F:RNA binding"/>
    <property type="evidence" value="ECO:0007669"/>
    <property type="project" value="UniProtKB-UniRule"/>
</dbReference>
<evidence type="ECO:0000256" key="1">
    <source>
        <dbReference type="ARBA" id="ARBA00005952"/>
    </source>
</evidence>
<dbReference type="PANTHER" id="PTHR11078">
    <property type="entry name" value="N UTILIZATION SUBSTANCE PROTEIN B-RELATED"/>
    <property type="match status" value="1"/>
</dbReference>
<keyword evidence="3 6" id="KW-0694">RNA-binding</keyword>
<dbReference type="EMBL" id="AZER01000016">
    <property type="protein sequence ID" value="KRL27302.1"/>
    <property type="molecule type" value="Genomic_DNA"/>
</dbReference>
<organism evidence="8 9">
    <name type="scientific">Limosilactobacillus frumenti DSM 13145</name>
    <dbReference type="NCBI Taxonomy" id="1423746"/>
    <lineage>
        <taxon>Bacteria</taxon>
        <taxon>Bacillati</taxon>
        <taxon>Bacillota</taxon>
        <taxon>Bacilli</taxon>
        <taxon>Lactobacillales</taxon>
        <taxon>Lactobacillaceae</taxon>
        <taxon>Limosilactobacillus</taxon>
    </lineage>
</organism>
<dbReference type="InterPro" id="IPR006027">
    <property type="entry name" value="NusB_RsmB_TIM44"/>
</dbReference>
<evidence type="ECO:0000256" key="6">
    <source>
        <dbReference type="HAMAP-Rule" id="MF_00073"/>
    </source>
</evidence>
<reference evidence="8 9" key="1">
    <citation type="journal article" date="2015" name="Genome Announc.">
        <title>Expanding the biotechnology potential of lactobacilli through comparative genomics of 213 strains and associated genera.</title>
        <authorList>
            <person name="Sun Z."/>
            <person name="Harris H.M."/>
            <person name="McCann A."/>
            <person name="Guo C."/>
            <person name="Argimon S."/>
            <person name="Zhang W."/>
            <person name="Yang X."/>
            <person name="Jeffery I.B."/>
            <person name="Cooney J.C."/>
            <person name="Kagawa T.F."/>
            <person name="Liu W."/>
            <person name="Song Y."/>
            <person name="Salvetti E."/>
            <person name="Wrobel A."/>
            <person name="Rasinkangas P."/>
            <person name="Parkhill J."/>
            <person name="Rea M.C."/>
            <person name="O'Sullivan O."/>
            <person name="Ritari J."/>
            <person name="Douillard F.P."/>
            <person name="Paul Ross R."/>
            <person name="Yang R."/>
            <person name="Briner A.E."/>
            <person name="Felis G.E."/>
            <person name="de Vos W.M."/>
            <person name="Barrangou R."/>
            <person name="Klaenhammer T.R."/>
            <person name="Caufield P.W."/>
            <person name="Cui Y."/>
            <person name="Zhang H."/>
            <person name="O'Toole P.W."/>
        </authorList>
    </citation>
    <scope>NUCLEOTIDE SEQUENCE [LARGE SCALE GENOMIC DNA]</scope>
    <source>
        <strain evidence="8 9">DSM 13145</strain>
    </source>
</reference>
<comment type="caution">
    <text evidence="8">The sequence shown here is derived from an EMBL/GenBank/DDBJ whole genome shotgun (WGS) entry which is preliminary data.</text>
</comment>
<accession>A0A0R1P4I4</accession>
<keyword evidence="4 6" id="KW-0805">Transcription regulation</keyword>
<dbReference type="STRING" id="1423746.FD27_GL001056"/>
<protein>
    <recommendedName>
        <fullName evidence="6">Transcription antitermination protein NusB</fullName>
    </recommendedName>
    <alternativeName>
        <fullName evidence="6">Antitermination factor NusB</fullName>
    </alternativeName>
</protein>
<dbReference type="PATRIC" id="fig|1423746.3.peg.1070"/>
<dbReference type="HAMAP" id="MF_00073">
    <property type="entry name" value="NusB"/>
    <property type="match status" value="1"/>
</dbReference>
<keyword evidence="2 6" id="KW-0889">Transcription antitermination</keyword>
<keyword evidence="9" id="KW-1185">Reference proteome</keyword>
<proteinExistence type="inferred from homology"/>
<dbReference type="Proteomes" id="UP000051445">
    <property type="component" value="Unassembled WGS sequence"/>
</dbReference>
<keyword evidence="5 6" id="KW-0804">Transcription</keyword>